<evidence type="ECO:0000256" key="1">
    <source>
        <dbReference type="ARBA" id="ARBA00004418"/>
    </source>
</evidence>
<feature type="domain" description="MucB/RseB C-terminal" evidence="7">
    <location>
        <begin position="224"/>
        <end position="318"/>
    </location>
</feature>
<dbReference type="InterPro" id="IPR005588">
    <property type="entry name" value="MucB_RseB"/>
</dbReference>
<dbReference type="InterPro" id="IPR033436">
    <property type="entry name" value="MucB/RseB_C"/>
</dbReference>
<dbReference type="CDD" id="cd16327">
    <property type="entry name" value="RseB"/>
    <property type="match status" value="1"/>
</dbReference>
<dbReference type="Gene3D" id="2.50.20.10">
    <property type="entry name" value="Lipoprotein localisation LolA/LolB/LppX"/>
    <property type="match status" value="1"/>
</dbReference>
<dbReference type="GO" id="GO:0032885">
    <property type="term" value="P:regulation of polysaccharide biosynthetic process"/>
    <property type="evidence" value="ECO:0007669"/>
    <property type="project" value="TreeGrafter"/>
</dbReference>
<dbReference type="GO" id="GO:0030288">
    <property type="term" value="C:outer membrane-bounded periplasmic space"/>
    <property type="evidence" value="ECO:0007669"/>
    <property type="project" value="TreeGrafter"/>
</dbReference>
<protein>
    <submittedName>
        <fullName evidence="8">Transcriptional regulator</fullName>
    </submittedName>
</protein>
<dbReference type="PANTHER" id="PTHR38782">
    <property type="match status" value="1"/>
</dbReference>
<proteinExistence type="inferred from homology"/>
<keyword evidence="3 5" id="KW-0732">Signal</keyword>
<comment type="subcellular location">
    <subcellularLocation>
        <location evidence="1">Periplasm</location>
    </subcellularLocation>
</comment>
<accession>A0A6N4DP86</accession>
<evidence type="ECO:0000259" key="7">
    <source>
        <dbReference type="Pfam" id="PF17188"/>
    </source>
</evidence>
<evidence type="ECO:0000256" key="4">
    <source>
        <dbReference type="ARBA" id="ARBA00022764"/>
    </source>
</evidence>
<dbReference type="InterPro" id="IPR033434">
    <property type="entry name" value="MucB/RseB_N"/>
</dbReference>
<evidence type="ECO:0000256" key="5">
    <source>
        <dbReference type="SAM" id="SignalP"/>
    </source>
</evidence>
<organism evidence="8 9">
    <name type="scientific">Candidatus Sedimenticola endophacoides</name>
    <dbReference type="NCBI Taxonomy" id="2548426"/>
    <lineage>
        <taxon>Bacteria</taxon>
        <taxon>Pseudomonadati</taxon>
        <taxon>Pseudomonadota</taxon>
        <taxon>Gammaproteobacteria</taxon>
        <taxon>Chromatiales</taxon>
        <taxon>Sedimenticolaceae</taxon>
        <taxon>Sedimenticola</taxon>
    </lineage>
</organism>
<keyword evidence="4" id="KW-0574">Periplasm</keyword>
<name>A0A6N4DP86_9GAMM</name>
<feature type="signal peptide" evidence="5">
    <location>
        <begin position="1"/>
        <end position="23"/>
    </location>
</feature>
<evidence type="ECO:0000313" key="8">
    <source>
        <dbReference type="EMBL" id="PUE00161.1"/>
    </source>
</evidence>
<dbReference type="Gene3D" id="3.30.200.100">
    <property type="entry name" value="MucB/RseB, C-terminal domain"/>
    <property type="match status" value="1"/>
</dbReference>
<dbReference type="EMBL" id="PQCO01000231">
    <property type="protein sequence ID" value="PUE00161.1"/>
    <property type="molecule type" value="Genomic_DNA"/>
</dbReference>
<feature type="chain" id="PRO_5026919663" evidence="5">
    <location>
        <begin position="24"/>
        <end position="323"/>
    </location>
</feature>
<dbReference type="PIRSF" id="PIRSF005427">
    <property type="entry name" value="RseB"/>
    <property type="match status" value="1"/>
</dbReference>
<evidence type="ECO:0000313" key="9">
    <source>
        <dbReference type="Proteomes" id="UP000250928"/>
    </source>
</evidence>
<gene>
    <name evidence="8" type="ORF">C3L24_09635</name>
</gene>
<dbReference type="Pfam" id="PF03888">
    <property type="entry name" value="MucB_RseB"/>
    <property type="match status" value="1"/>
</dbReference>
<evidence type="ECO:0000256" key="2">
    <source>
        <dbReference type="ARBA" id="ARBA00008150"/>
    </source>
</evidence>
<dbReference type="Proteomes" id="UP000250928">
    <property type="component" value="Unassembled WGS sequence"/>
</dbReference>
<reference evidence="8 9" key="1">
    <citation type="submission" date="2018-01" db="EMBL/GenBank/DDBJ databases">
        <title>Novel co-symbiosis in the lucinid bivalve Phacoides pectinatus.</title>
        <authorList>
            <person name="Lim S.J."/>
            <person name="Davis B.G."/>
            <person name="Gill D.E."/>
            <person name="Engel A.S."/>
            <person name="Anderson L.C."/>
            <person name="Campbell B.J."/>
        </authorList>
    </citation>
    <scope>NUCLEOTIDE SEQUENCE [LARGE SCALE GENOMIC DNA]</scope>
    <source>
        <strain evidence="8">N3_P5</strain>
    </source>
</reference>
<evidence type="ECO:0000256" key="3">
    <source>
        <dbReference type="ARBA" id="ARBA00022729"/>
    </source>
</evidence>
<evidence type="ECO:0000259" key="6">
    <source>
        <dbReference type="Pfam" id="PF03888"/>
    </source>
</evidence>
<feature type="domain" description="MucB/RseB N-terminal" evidence="6">
    <location>
        <begin position="29"/>
        <end position="197"/>
    </location>
</feature>
<comment type="similarity">
    <text evidence="2">Belongs to the RseB family.</text>
</comment>
<sequence>MTRTAKSLLTALALLLCAPATLAQGDDIHHLLARMAEAVRTLSYDGTFVFLHENQLETMRVVHTLREGGERERLISLNGAAREVVRDNASVTCIAPDARSVSVANRMIAHGLRAVFSLDTRKLTGHYTFREIGHDRVANRATRVVAIIPQDGYRYGYRIHLDTESALPLKTDMLDEKGVPVSQVMFTSLRIADDIDDLAEHSMDGRELYKWVQSDVRKPRQSTDGSGWRFGWLPAGFSMSMHSERAPGPGAPKLDHYVLSDGLATLSVYIEAQAQEGGLSGHSRMGAVNAFGSQIDGYQVTAVGEVPALTVERVAAGITAADD</sequence>
<comment type="caution">
    <text evidence="8">The sequence shown here is derived from an EMBL/GenBank/DDBJ whole genome shotgun (WGS) entry which is preliminary data.</text>
</comment>
<dbReference type="Pfam" id="PF17188">
    <property type="entry name" value="MucB_RseB_C"/>
    <property type="match status" value="1"/>
</dbReference>
<dbReference type="AlphaFoldDB" id="A0A6N4DP86"/>
<dbReference type="PANTHER" id="PTHR38782:SF1">
    <property type="entry name" value="SIGMA-E FACTOR REGULATORY PROTEIN RSEB"/>
    <property type="match status" value="1"/>
</dbReference>
<dbReference type="GO" id="GO:0045152">
    <property type="term" value="F:antisigma factor binding"/>
    <property type="evidence" value="ECO:0007669"/>
    <property type="project" value="TreeGrafter"/>
</dbReference>
<dbReference type="InterPro" id="IPR038484">
    <property type="entry name" value="MucB/RseB_C_sf"/>
</dbReference>